<reference evidence="2 3" key="1">
    <citation type="submission" date="2006-09" db="EMBL/GenBank/DDBJ databases">
        <authorList>
            <person name="Emerson D."/>
            <person name="Ferriera S."/>
            <person name="Johnson J."/>
            <person name="Kravitz S."/>
            <person name="Halpern A."/>
            <person name="Remington K."/>
            <person name="Beeson K."/>
            <person name="Tran B."/>
            <person name="Rogers Y.-H."/>
            <person name="Friedman R."/>
            <person name="Venter J.C."/>
        </authorList>
    </citation>
    <scope>NUCLEOTIDE SEQUENCE [LARGE SCALE GENOMIC DNA]</scope>
    <source>
        <strain evidence="2 3">PV-1</strain>
    </source>
</reference>
<evidence type="ECO:0008006" key="4">
    <source>
        <dbReference type="Google" id="ProtNLM"/>
    </source>
</evidence>
<dbReference type="Proteomes" id="UP000005297">
    <property type="component" value="Unassembled WGS sequence"/>
</dbReference>
<dbReference type="eggNOG" id="COG2969">
    <property type="taxonomic scope" value="Bacteria"/>
</dbReference>
<name>Q0EX50_9PROT</name>
<evidence type="ECO:0000256" key="1">
    <source>
        <dbReference type="SAM" id="MobiDB-lite"/>
    </source>
</evidence>
<dbReference type="STRING" id="314344.AL013_08725"/>
<protein>
    <recommendedName>
        <fullName evidence="4">Stringent starvation protein B</fullName>
    </recommendedName>
</protein>
<dbReference type="AlphaFoldDB" id="Q0EX50"/>
<organism evidence="2 3">
    <name type="scientific">Mariprofundus ferrooxydans PV-1</name>
    <dbReference type="NCBI Taxonomy" id="314345"/>
    <lineage>
        <taxon>Bacteria</taxon>
        <taxon>Pseudomonadati</taxon>
        <taxon>Pseudomonadota</taxon>
        <taxon>Candidatius Mariprofundia</taxon>
        <taxon>Mariprofundales</taxon>
        <taxon>Mariprofundaceae</taxon>
        <taxon>Mariprofundus</taxon>
    </lineage>
</organism>
<dbReference type="Gene3D" id="2.30.30.220">
    <property type="entry name" value="SspB-like"/>
    <property type="match status" value="1"/>
</dbReference>
<comment type="caution">
    <text evidence="2">The sequence shown here is derived from an EMBL/GenBank/DDBJ whole genome shotgun (WGS) entry which is preliminary data.</text>
</comment>
<dbReference type="OrthoDB" id="5294527at2"/>
<dbReference type="SUPFAM" id="SSF101738">
    <property type="entry name" value="SspB-like"/>
    <property type="match status" value="1"/>
</dbReference>
<accession>Q0EX50</accession>
<evidence type="ECO:0000313" key="2">
    <source>
        <dbReference type="EMBL" id="EAU53824.1"/>
    </source>
</evidence>
<dbReference type="EMBL" id="AATS01000016">
    <property type="protein sequence ID" value="EAU53824.1"/>
    <property type="molecule type" value="Genomic_DNA"/>
</dbReference>
<feature type="region of interest" description="Disordered" evidence="1">
    <location>
        <begin position="123"/>
        <end position="171"/>
    </location>
</feature>
<feature type="compositionally biased region" description="Polar residues" evidence="1">
    <location>
        <begin position="132"/>
        <end position="143"/>
    </location>
</feature>
<dbReference type="HOGENOM" id="CLU_127054_0_0_0"/>
<dbReference type="InParanoid" id="Q0EX50"/>
<evidence type="ECO:0000313" key="3">
    <source>
        <dbReference type="Proteomes" id="UP000005297"/>
    </source>
</evidence>
<dbReference type="RefSeq" id="WP_009850072.1">
    <property type="nucleotide sequence ID" value="NZ_DS022294.1"/>
</dbReference>
<keyword evidence="3" id="KW-1185">Reference proteome</keyword>
<gene>
    <name evidence="2" type="ORF">SPV1_12657</name>
</gene>
<dbReference type="InterPro" id="IPR036760">
    <property type="entry name" value="SspB-like_sf"/>
</dbReference>
<proteinExistence type="predicted"/>
<sequence length="171" mass="19055">MSLSFADAAKARELREYFNRYGRIYVVVDATGDDVIVPDNLKGDPALRLVLSLRMPQQIHIRDDRLDSDFSFSGQVFPCRIPMHTIWAAYQPEGELEQGIIWEDSVPEMIKSMVEAARGMADGESEELVGQTEANNNEATASPMTVIDGGAGTDTDDEPRERKVSHLRVVK</sequence>